<dbReference type="InterPro" id="IPR051948">
    <property type="entry name" value="Hsp70_co-chaperone_J-domain"/>
</dbReference>
<proteinExistence type="predicted"/>
<evidence type="ECO:0000313" key="3">
    <source>
        <dbReference type="EMBL" id="RHZ47188.1"/>
    </source>
</evidence>
<dbReference type="OrthoDB" id="10250354at2759"/>
<dbReference type="GO" id="GO:0051087">
    <property type="term" value="F:protein-folding chaperone binding"/>
    <property type="evidence" value="ECO:0007669"/>
    <property type="project" value="TreeGrafter"/>
</dbReference>
<dbReference type="EMBL" id="PQFF01000494">
    <property type="protein sequence ID" value="RHZ47188.1"/>
    <property type="molecule type" value="Genomic_DNA"/>
</dbReference>
<dbReference type="GO" id="GO:0005783">
    <property type="term" value="C:endoplasmic reticulum"/>
    <property type="evidence" value="ECO:0007669"/>
    <property type="project" value="TreeGrafter"/>
</dbReference>
<dbReference type="Pfam" id="PF00226">
    <property type="entry name" value="DnaJ"/>
    <property type="match status" value="1"/>
</dbReference>
<dbReference type="PRINTS" id="PR00625">
    <property type="entry name" value="JDOMAIN"/>
</dbReference>
<name>A0A397GC29_9GLOM</name>
<reference evidence="3 4" key="1">
    <citation type="submission" date="2018-08" db="EMBL/GenBank/DDBJ databases">
        <title>Genome and evolution of the arbuscular mycorrhizal fungus Diversispora epigaea (formerly Glomus versiforme) and its bacterial endosymbionts.</title>
        <authorList>
            <person name="Sun X."/>
            <person name="Fei Z."/>
            <person name="Harrison M."/>
        </authorList>
    </citation>
    <scope>NUCLEOTIDE SEQUENCE [LARGE SCALE GENOMIC DNA]</scope>
    <source>
        <strain evidence="3 4">IT104</strain>
    </source>
</reference>
<comment type="caution">
    <text evidence="3">The sequence shown here is derived from an EMBL/GenBank/DDBJ whole genome shotgun (WGS) entry which is preliminary data.</text>
</comment>
<keyword evidence="4" id="KW-1185">Reference proteome</keyword>
<dbReference type="GO" id="GO:0051787">
    <property type="term" value="F:misfolded protein binding"/>
    <property type="evidence" value="ECO:0007669"/>
    <property type="project" value="TreeGrafter"/>
</dbReference>
<feature type="domain" description="J" evidence="2">
    <location>
        <begin position="11"/>
        <end position="82"/>
    </location>
</feature>
<dbReference type="AlphaFoldDB" id="A0A397GC29"/>
<dbReference type="SUPFAM" id="SSF46565">
    <property type="entry name" value="Chaperone J-domain"/>
    <property type="match status" value="1"/>
</dbReference>
<evidence type="ECO:0000256" key="1">
    <source>
        <dbReference type="ARBA" id="ARBA00023186"/>
    </source>
</evidence>
<dbReference type="Proteomes" id="UP000266861">
    <property type="component" value="Unassembled WGS sequence"/>
</dbReference>
<dbReference type="PROSITE" id="PS50076">
    <property type="entry name" value="DNAJ_2"/>
    <property type="match status" value="1"/>
</dbReference>
<evidence type="ECO:0000259" key="2">
    <source>
        <dbReference type="PROSITE" id="PS50076"/>
    </source>
</evidence>
<dbReference type="CDD" id="cd06257">
    <property type="entry name" value="DnaJ"/>
    <property type="match status" value="1"/>
</dbReference>
<dbReference type="Gene3D" id="1.10.287.110">
    <property type="entry name" value="DnaJ domain"/>
    <property type="match status" value="1"/>
</dbReference>
<dbReference type="SMART" id="SM00271">
    <property type="entry name" value="DnaJ"/>
    <property type="match status" value="1"/>
</dbReference>
<dbReference type="InterPro" id="IPR001623">
    <property type="entry name" value="DnaJ_domain"/>
</dbReference>
<keyword evidence="1" id="KW-0143">Chaperone</keyword>
<accession>A0A397GC29</accession>
<dbReference type="PANTHER" id="PTHR44360">
    <property type="entry name" value="DNAJ HOMOLOG SUBFAMILY B MEMBER 9"/>
    <property type="match status" value="1"/>
</dbReference>
<dbReference type="GO" id="GO:0036503">
    <property type="term" value="P:ERAD pathway"/>
    <property type="evidence" value="ECO:0007669"/>
    <property type="project" value="TreeGrafter"/>
</dbReference>
<dbReference type="STRING" id="1348612.A0A397GC29"/>
<gene>
    <name evidence="3" type="ORF">Glove_587g12</name>
</gene>
<dbReference type="InterPro" id="IPR036869">
    <property type="entry name" value="J_dom_sf"/>
</dbReference>
<sequence>MSYLDPEPLPDYYNALGLPPSASQFEIKKAYRKLALKHHPDKIRQTSKTYDPIEVNKQFILINEAYKVLENTESRERYEEFRRTGKLPEDQKLSKEEYESYQNWRNIQKRYHDIMSYKEKILELSKNFMKNAISLGWICDPENICYAYEKEISLIESNILIEHQIFNNDGGDDDDDDDGDDSTNDNKLIFDYIPEDDLIQVFENTHWISIDKDTLVYCNQLSDFVESQNRLIDSITKIIAPLMLACYNGTWSDDEIFEILKKVKHLQLQIIKYLEIINKQIETNGRDFEPNILNEIKVQTIRTEINNMAEHPIMNKIASGKFGQNLYPLLQTAALFGPPLVGYSLYWSLFATLLVASMSIKRNEGDLRNFKQFLELLDGAIGVLDKITIETNNE</sequence>
<protein>
    <recommendedName>
        <fullName evidence="2">J domain-containing protein</fullName>
    </recommendedName>
</protein>
<organism evidence="3 4">
    <name type="scientific">Diversispora epigaea</name>
    <dbReference type="NCBI Taxonomy" id="1348612"/>
    <lineage>
        <taxon>Eukaryota</taxon>
        <taxon>Fungi</taxon>
        <taxon>Fungi incertae sedis</taxon>
        <taxon>Mucoromycota</taxon>
        <taxon>Glomeromycotina</taxon>
        <taxon>Glomeromycetes</taxon>
        <taxon>Diversisporales</taxon>
        <taxon>Diversisporaceae</taxon>
        <taxon>Diversispora</taxon>
    </lineage>
</organism>
<evidence type="ECO:0000313" key="4">
    <source>
        <dbReference type="Proteomes" id="UP000266861"/>
    </source>
</evidence>
<dbReference type="PANTHER" id="PTHR44360:SF1">
    <property type="entry name" value="DNAJ HOMOLOG SUBFAMILY B MEMBER 9"/>
    <property type="match status" value="1"/>
</dbReference>